<gene>
    <name evidence="8" type="ORF">BZB76_1383</name>
</gene>
<dbReference type="RefSeq" id="WP_121433487.1">
    <property type="nucleotide sequence ID" value="NZ_RBWU01000002.1"/>
</dbReference>
<proteinExistence type="inferred from homology"/>
<dbReference type="InterPro" id="IPR014284">
    <property type="entry name" value="RNA_pol_sigma-70_dom"/>
</dbReference>
<dbReference type="InterPro" id="IPR013324">
    <property type="entry name" value="RNA_pol_sigma_r3/r4-like"/>
</dbReference>
<dbReference type="Proteomes" id="UP000274601">
    <property type="component" value="Unassembled WGS sequence"/>
</dbReference>
<evidence type="ECO:0000259" key="7">
    <source>
        <dbReference type="Pfam" id="PF08281"/>
    </source>
</evidence>
<evidence type="ECO:0000256" key="3">
    <source>
        <dbReference type="ARBA" id="ARBA00023082"/>
    </source>
</evidence>
<dbReference type="SUPFAM" id="SSF88946">
    <property type="entry name" value="Sigma2 domain of RNA polymerase sigma factors"/>
    <property type="match status" value="1"/>
</dbReference>
<dbReference type="InterPro" id="IPR036388">
    <property type="entry name" value="WH-like_DNA-bd_sf"/>
</dbReference>
<dbReference type="CDD" id="cd06171">
    <property type="entry name" value="Sigma70_r4"/>
    <property type="match status" value="1"/>
</dbReference>
<dbReference type="NCBIfam" id="TIGR02937">
    <property type="entry name" value="sigma70-ECF"/>
    <property type="match status" value="1"/>
</dbReference>
<comment type="similarity">
    <text evidence="1">Belongs to the sigma-70 factor family. ECF subfamily.</text>
</comment>
<evidence type="ECO:0000256" key="5">
    <source>
        <dbReference type="ARBA" id="ARBA00023163"/>
    </source>
</evidence>
<dbReference type="Gene3D" id="1.10.1740.10">
    <property type="match status" value="1"/>
</dbReference>
<keyword evidence="2" id="KW-0805">Transcription regulation</keyword>
<keyword evidence="4" id="KW-0238">DNA-binding</keyword>
<keyword evidence="5" id="KW-0804">Transcription</keyword>
<sequence>MSETSRTKEEADASFIERSRRDPEAFAEVFRRHAAEIKRYVIRRLGADAAEDVVAETFLVAFRQRERYDTARPDARPWLYGIATKLIRRHVRTEVRWLRALAQTGTDPLTVPFTDRSDERVSAVAARRSLAAALAKLPASHRDTLLLVAWGGLTYQETAQALGVRIGTVRSRINRVRAKLRKELGDLNPMSPIVEESVRG</sequence>
<feature type="domain" description="RNA polymerase sigma-70 region 2" evidence="6">
    <location>
        <begin position="30"/>
        <end position="94"/>
    </location>
</feature>
<dbReference type="GO" id="GO:0006352">
    <property type="term" value="P:DNA-templated transcription initiation"/>
    <property type="evidence" value="ECO:0007669"/>
    <property type="project" value="InterPro"/>
</dbReference>
<dbReference type="SUPFAM" id="SSF88659">
    <property type="entry name" value="Sigma3 and sigma4 domains of RNA polymerase sigma factors"/>
    <property type="match status" value="1"/>
</dbReference>
<dbReference type="OrthoDB" id="5518337at2"/>
<dbReference type="InterPro" id="IPR007627">
    <property type="entry name" value="RNA_pol_sigma70_r2"/>
</dbReference>
<dbReference type="PANTHER" id="PTHR43133:SF8">
    <property type="entry name" value="RNA POLYMERASE SIGMA FACTOR HI_1459-RELATED"/>
    <property type="match status" value="1"/>
</dbReference>
<dbReference type="InterPro" id="IPR013249">
    <property type="entry name" value="RNA_pol_sigma70_r4_t2"/>
</dbReference>
<keyword evidence="3" id="KW-0731">Sigma factor</keyword>
<accession>A0A495QRC6</accession>
<evidence type="ECO:0000313" key="8">
    <source>
        <dbReference type="EMBL" id="RKS76038.1"/>
    </source>
</evidence>
<comment type="caution">
    <text evidence="8">The sequence shown here is derived from an EMBL/GenBank/DDBJ whole genome shotgun (WGS) entry which is preliminary data.</text>
</comment>
<protein>
    <submittedName>
        <fullName evidence="8">RNA polymerase sigma-70 factor (ECF subfamily)</fullName>
    </submittedName>
</protein>
<dbReference type="AlphaFoldDB" id="A0A495QRC6"/>
<reference evidence="8 9" key="1">
    <citation type="submission" date="2018-10" db="EMBL/GenBank/DDBJ databases">
        <title>Genomic Encyclopedia of Archaeal and Bacterial Type Strains, Phase II (KMG-II): from individual species to whole genera.</title>
        <authorList>
            <person name="Goeker M."/>
        </authorList>
    </citation>
    <scope>NUCLEOTIDE SEQUENCE [LARGE SCALE GENOMIC DNA]</scope>
    <source>
        <strain evidence="8 9">DSM 43383</strain>
    </source>
</reference>
<evidence type="ECO:0000313" key="9">
    <source>
        <dbReference type="Proteomes" id="UP000274601"/>
    </source>
</evidence>
<dbReference type="InterPro" id="IPR013325">
    <property type="entry name" value="RNA_pol_sigma_r2"/>
</dbReference>
<evidence type="ECO:0000256" key="1">
    <source>
        <dbReference type="ARBA" id="ARBA00010641"/>
    </source>
</evidence>
<dbReference type="Pfam" id="PF04542">
    <property type="entry name" value="Sigma70_r2"/>
    <property type="match status" value="1"/>
</dbReference>
<dbReference type="Gene3D" id="1.10.10.10">
    <property type="entry name" value="Winged helix-like DNA-binding domain superfamily/Winged helix DNA-binding domain"/>
    <property type="match status" value="1"/>
</dbReference>
<evidence type="ECO:0000256" key="2">
    <source>
        <dbReference type="ARBA" id="ARBA00023015"/>
    </source>
</evidence>
<dbReference type="EMBL" id="RBWU01000002">
    <property type="protein sequence ID" value="RKS76038.1"/>
    <property type="molecule type" value="Genomic_DNA"/>
</dbReference>
<dbReference type="Pfam" id="PF08281">
    <property type="entry name" value="Sigma70_r4_2"/>
    <property type="match status" value="1"/>
</dbReference>
<feature type="domain" description="RNA polymerase sigma factor 70 region 4 type 2" evidence="7">
    <location>
        <begin position="128"/>
        <end position="180"/>
    </location>
</feature>
<keyword evidence="9" id="KW-1185">Reference proteome</keyword>
<dbReference type="InterPro" id="IPR039425">
    <property type="entry name" value="RNA_pol_sigma-70-like"/>
</dbReference>
<dbReference type="GO" id="GO:0016987">
    <property type="term" value="F:sigma factor activity"/>
    <property type="evidence" value="ECO:0007669"/>
    <property type="project" value="UniProtKB-KW"/>
</dbReference>
<name>A0A495QRC6_9ACTN</name>
<evidence type="ECO:0000256" key="4">
    <source>
        <dbReference type="ARBA" id="ARBA00023125"/>
    </source>
</evidence>
<evidence type="ECO:0000259" key="6">
    <source>
        <dbReference type="Pfam" id="PF04542"/>
    </source>
</evidence>
<organism evidence="8 9">
    <name type="scientific">Actinomadura pelletieri DSM 43383</name>
    <dbReference type="NCBI Taxonomy" id="1120940"/>
    <lineage>
        <taxon>Bacteria</taxon>
        <taxon>Bacillati</taxon>
        <taxon>Actinomycetota</taxon>
        <taxon>Actinomycetes</taxon>
        <taxon>Streptosporangiales</taxon>
        <taxon>Thermomonosporaceae</taxon>
        <taxon>Actinomadura</taxon>
    </lineage>
</organism>
<dbReference type="GO" id="GO:0003677">
    <property type="term" value="F:DNA binding"/>
    <property type="evidence" value="ECO:0007669"/>
    <property type="project" value="UniProtKB-KW"/>
</dbReference>
<dbReference type="PANTHER" id="PTHR43133">
    <property type="entry name" value="RNA POLYMERASE ECF-TYPE SIGMA FACTO"/>
    <property type="match status" value="1"/>
</dbReference>